<name>A0ABN3RIV7_9ACTN</name>
<evidence type="ECO:0000313" key="1">
    <source>
        <dbReference type="EMBL" id="GAA2653565.1"/>
    </source>
</evidence>
<keyword evidence="2" id="KW-1185">Reference proteome</keyword>
<dbReference type="RefSeq" id="WP_346145514.1">
    <property type="nucleotide sequence ID" value="NZ_BAAATE010000004.1"/>
</dbReference>
<organism evidence="1 2">
    <name type="scientific">Nonomuraea recticatena</name>
    <dbReference type="NCBI Taxonomy" id="46178"/>
    <lineage>
        <taxon>Bacteria</taxon>
        <taxon>Bacillati</taxon>
        <taxon>Actinomycetota</taxon>
        <taxon>Actinomycetes</taxon>
        <taxon>Streptosporangiales</taxon>
        <taxon>Streptosporangiaceae</taxon>
        <taxon>Nonomuraea</taxon>
    </lineage>
</organism>
<comment type="caution">
    <text evidence="1">The sequence shown here is derived from an EMBL/GenBank/DDBJ whole genome shotgun (WGS) entry which is preliminary data.</text>
</comment>
<gene>
    <name evidence="1" type="ORF">GCM10010412_021770</name>
</gene>
<reference evidence="1 2" key="1">
    <citation type="journal article" date="2019" name="Int. J. Syst. Evol. Microbiol.">
        <title>The Global Catalogue of Microorganisms (GCM) 10K type strain sequencing project: providing services to taxonomists for standard genome sequencing and annotation.</title>
        <authorList>
            <consortium name="The Broad Institute Genomics Platform"/>
            <consortium name="The Broad Institute Genome Sequencing Center for Infectious Disease"/>
            <person name="Wu L."/>
            <person name="Ma J."/>
        </authorList>
    </citation>
    <scope>NUCLEOTIDE SEQUENCE [LARGE SCALE GENOMIC DNA]</scope>
    <source>
        <strain evidence="1 2">JCM 6835</strain>
    </source>
</reference>
<accession>A0ABN3RIV7</accession>
<dbReference type="Proteomes" id="UP001501666">
    <property type="component" value="Unassembled WGS sequence"/>
</dbReference>
<dbReference type="EMBL" id="BAAATE010000004">
    <property type="protein sequence ID" value="GAA2653565.1"/>
    <property type="molecule type" value="Genomic_DNA"/>
</dbReference>
<proteinExistence type="predicted"/>
<protein>
    <submittedName>
        <fullName evidence="1">Uncharacterized protein</fullName>
    </submittedName>
</protein>
<sequence>MTERYRRTVAHHGFTKILPGPRTSTSRYGRIWLNRSARVPVSGTVTESTASGWLRVEPDDCRFRVPWEHQTQIFHPAEVYLF</sequence>
<evidence type="ECO:0000313" key="2">
    <source>
        <dbReference type="Proteomes" id="UP001501666"/>
    </source>
</evidence>